<dbReference type="InterPro" id="IPR050315">
    <property type="entry name" value="FAD-oxidoreductase_2"/>
</dbReference>
<dbReference type="GO" id="GO:0016491">
    <property type="term" value="F:oxidoreductase activity"/>
    <property type="evidence" value="ECO:0007669"/>
    <property type="project" value="UniProtKB-KW"/>
</dbReference>
<dbReference type="InterPro" id="IPR003953">
    <property type="entry name" value="FAD-dep_OxRdtase_2_FAD-bd"/>
</dbReference>
<evidence type="ECO:0000313" key="6">
    <source>
        <dbReference type="EMBL" id="MYM22183.1"/>
    </source>
</evidence>
<keyword evidence="4" id="KW-0560">Oxidoreductase</keyword>
<evidence type="ECO:0000256" key="3">
    <source>
        <dbReference type="ARBA" id="ARBA00022827"/>
    </source>
</evidence>
<dbReference type="Proteomes" id="UP000479335">
    <property type="component" value="Unassembled WGS sequence"/>
</dbReference>
<gene>
    <name evidence="6" type="ORF">GTP46_05955</name>
</gene>
<dbReference type="SUPFAM" id="SSF56425">
    <property type="entry name" value="Succinate dehydrogenase/fumarate reductase flavoprotein, catalytic domain"/>
    <property type="match status" value="1"/>
</dbReference>
<evidence type="ECO:0000259" key="5">
    <source>
        <dbReference type="Pfam" id="PF00890"/>
    </source>
</evidence>
<dbReference type="Pfam" id="PF00890">
    <property type="entry name" value="FAD_binding_2"/>
    <property type="match status" value="1"/>
</dbReference>
<dbReference type="Gene3D" id="3.90.700.10">
    <property type="entry name" value="Succinate dehydrogenase/fumarate reductase flavoprotein, catalytic domain"/>
    <property type="match status" value="1"/>
</dbReference>
<comment type="caution">
    <text evidence="6">The sequence shown here is derived from an EMBL/GenBank/DDBJ whole genome shotgun (WGS) entry which is preliminary data.</text>
</comment>
<dbReference type="AlphaFoldDB" id="A0A6L8K3V0"/>
<dbReference type="PANTHER" id="PTHR43400">
    <property type="entry name" value="FUMARATE REDUCTASE"/>
    <property type="match status" value="1"/>
</dbReference>
<reference evidence="6 7" key="1">
    <citation type="submission" date="2019-12" db="EMBL/GenBank/DDBJ databases">
        <title>Novel species isolated from a subtropical stream in China.</title>
        <authorList>
            <person name="Lu H."/>
        </authorList>
    </citation>
    <scope>NUCLEOTIDE SEQUENCE [LARGE SCALE GENOMIC DNA]</scope>
    <source>
        <strain evidence="6 7">FT135W</strain>
    </source>
</reference>
<dbReference type="InterPro" id="IPR036188">
    <property type="entry name" value="FAD/NAD-bd_sf"/>
</dbReference>
<keyword evidence="7" id="KW-1185">Reference proteome</keyword>
<dbReference type="PANTHER" id="PTHR43400:SF10">
    <property type="entry name" value="3-OXOSTEROID 1-DEHYDROGENASE"/>
    <property type="match status" value="1"/>
</dbReference>
<dbReference type="Gene3D" id="3.50.50.60">
    <property type="entry name" value="FAD/NAD(P)-binding domain"/>
    <property type="match status" value="1"/>
</dbReference>
<keyword evidence="2" id="KW-0285">Flavoprotein</keyword>
<sequence>MPQYQTRVETDVIVIGYGSAGGTSALTAARHGVQVLLLEKADQAGGNSLVSSAMMTYPILEEQKQQFVDYLHQVTHGTTPKELVQTFVDGLLLNPQWFRDLGGELEVYDYKQTDPSISYYIPDKTFPQLPAAKGLNLQLRRLKQTATVPERTGGARVWHLINRNVEKEKNIQVMTGTAVVEIVKNTMGQVIGVIADHAGERFFCKARKGVIMTCGGFEYDAELKAQYLRPQKIQASGSPHNTGDGVRLAEKVGAQLWHMDAEASAIGIKPDGWDAGFVLTVRRPGFIYVDSRGDRYVNEARLEAHNAGAAIGEFNLPAYEYSRLPSFLIMDEENGRGAPLGMDIFSYNVVVKGYQWSKDNSAEIAKGWIQVANDLPELSRITGIELTALTATISNYNAQARAGVDRDHGRPPETLKAIEAPYYVATIVPLMYNTQGGPRRDEHARVLDPDGKPIPHLFGAGECGSIWGFKYQTSTNFSETIVYGRIAGANAAQTPSVEDFRSTLLD</sequence>
<evidence type="ECO:0000256" key="2">
    <source>
        <dbReference type="ARBA" id="ARBA00022630"/>
    </source>
</evidence>
<name>A0A6L8K3V0_9BURK</name>
<comment type="cofactor">
    <cofactor evidence="1">
        <name>FAD</name>
        <dbReference type="ChEBI" id="CHEBI:57692"/>
    </cofactor>
</comment>
<dbReference type="GO" id="GO:0008202">
    <property type="term" value="P:steroid metabolic process"/>
    <property type="evidence" value="ECO:0007669"/>
    <property type="project" value="UniProtKB-ARBA"/>
</dbReference>
<dbReference type="SUPFAM" id="SSF51905">
    <property type="entry name" value="FAD/NAD(P)-binding domain"/>
    <property type="match status" value="1"/>
</dbReference>
<proteinExistence type="predicted"/>
<organism evidence="6 7">
    <name type="scientific">Duganella flavida</name>
    <dbReference type="NCBI Taxonomy" id="2692175"/>
    <lineage>
        <taxon>Bacteria</taxon>
        <taxon>Pseudomonadati</taxon>
        <taxon>Pseudomonadota</taxon>
        <taxon>Betaproteobacteria</taxon>
        <taxon>Burkholderiales</taxon>
        <taxon>Oxalobacteraceae</taxon>
        <taxon>Telluria group</taxon>
        <taxon>Duganella</taxon>
    </lineage>
</organism>
<protein>
    <submittedName>
        <fullName evidence="6">FAD-dependent oxidoreductase</fullName>
    </submittedName>
</protein>
<keyword evidence="3" id="KW-0274">FAD</keyword>
<evidence type="ECO:0000313" key="7">
    <source>
        <dbReference type="Proteomes" id="UP000479335"/>
    </source>
</evidence>
<evidence type="ECO:0000256" key="4">
    <source>
        <dbReference type="ARBA" id="ARBA00023002"/>
    </source>
</evidence>
<accession>A0A6L8K3V0</accession>
<dbReference type="InterPro" id="IPR027477">
    <property type="entry name" value="Succ_DH/fumarate_Rdtase_cat_sf"/>
</dbReference>
<dbReference type="EMBL" id="WWCN01000003">
    <property type="protein sequence ID" value="MYM22183.1"/>
    <property type="molecule type" value="Genomic_DNA"/>
</dbReference>
<evidence type="ECO:0000256" key="1">
    <source>
        <dbReference type="ARBA" id="ARBA00001974"/>
    </source>
</evidence>
<dbReference type="RefSeq" id="WP_161005695.1">
    <property type="nucleotide sequence ID" value="NZ_WWCN01000003.1"/>
</dbReference>
<feature type="domain" description="FAD-dependent oxidoreductase 2 FAD-binding" evidence="5">
    <location>
        <begin position="11"/>
        <end position="468"/>
    </location>
</feature>